<sequence length="373" mass="39107">GPPPRHQRLPAQGRWDPVLPVGAVAPAPPRGAHRPHHRPRRRRRLRRAAAVPCGARPGCGPAAHARPGATCAGPCLRGRCDWARVGPGPARRRPGSPPRTAVRPRPPWRGDHGAGAPAGVQGAARPGAARRPAHRRRRLLPAGGGRPGRRPDPADGVRPPGRGHRPLRAARAGREGCGARAPRPPGIGTPRGVGEPARPAQGDGRAHPGCGGARPGAPGADRGHRRRRSRRVAAAQAGGEHRRPCPVPRQGARGGPARCVRLRRRLRHAVPQPVGGPRAGGLRDRVRRGVGSRGPGRGRRQRRRRGRCGRRGDRRRGGQPRRPGGGGQGAGTAARRCRPAHGDGGGRSRAGRLGVHIRPAGPPAARSPRGPGM</sequence>
<feature type="compositionally biased region" description="Low complexity" evidence="1">
    <location>
        <begin position="363"/>
        <end position="373"/>
    </location>
</feature>
<feature type="region of interest" description="Disordered" evidence="1">
    <location>
        <begin position="1"/>
        <end position="373"/>
    </location>
</feature>
<evidence type="ECO:0000256" key="1">
    <source>
        <dbReference type="SAM" id="MobiDB-lite"/>
    </source>
</evidence>
<dbReference type="EMBL" id="CADCSY010000028">
    <property type="protein sequence ID" value="CAA9221332.1"/>
    <property type="molecule type" value="Genomic_DNA"/>
</dbReference>
<feature type="non-terminal residue" evidence="2">
    <location>
        <position position="373"/>
    </location>
</feature>
<protein>
    <submittedName>
        <fullName evidence="2">Glycosyltransferase</fullName>
    </submittedName>
</protein>
<reference evidence="2" key="1">
    <citation type="submission" date="2020-02" db="EMBL/GenBank/DDBJ databases">
        <authorList>
            <person name="Meier V. D."/>
        </authorList>
    </citation>
    <scope>NUCLEOTIDE SEQUENCE</scope>
    <source>
        <strain evidence="2">AVDCRST_MAG20</strain>
    </source>
</reference>
<organism evidence="2">
    <name type="scientific">uncultured Acidimicrobiales bacterium</name>
    <dbReference type="NCBI Taxonomy" id="310071"/>
    <lineage>
        <taxon>Bacteria</taxon>
        <taxon>Bacillati</taxon>
        <taxon>Actinomycetota</taxon>
        <taxon>Acidimicrobiia</taxon>
        <taxon>Acidimicrobiales</taxon>
        <taxon>environmental samples</taxon>
    </lineage>
</organism>
<feature type="compositionally biased region" description="Low complexity" evidence="1">
    <location>
        <begin position="114"/>
        <end position="130"/>
    </location>
</feature>
<feature type="compositionally biased region" description="Basic residues" evidence="1">
    <location>
        <begin position="285"/>
        <end position="319"/>
    </location>
</feature>
<keyword evidence="2" id="KW-0808">Transferase</keyword>
<dbReference type="GO" id="GO:0016740">
    <property type="term" value="F:transferase activity"/>
    <property type="evidence" value="ECO:0007669"/>
    <property type="project" value="UniProtKB-KW"/>
</dbReference>
<evidence type="ECO:0000313" key="2">
    <source>
        <dbReference type="EMBL" id="CAA9221332.1"/>
    </source>
</evidence>
<proteinExistence type="predicted"/>
<feature type="non-terminal residue" evidence="2">
    <location>
        <position position="1"/>
    </location>
</feature>
<feature type="compositionally biased region" description="Basic residues" evidence="1">
    <location>
        <begin position="31"/>
        <end position="47"/>
    </location>
</feature>
<accession>A0A6J4HEW6</accession>
<dbReference type="AlphaFoldDB" id="A0A6J4HEW6"/>
<name>A0A6J4HEW6_9ACTN</name>
<gene>
    <name evidence="2" type="ORF">AVDCRST_MAG20-596</name>
</gene>